<proteinExistence type="predicted"/>
<reference evidence="1" key="1">
    <citation type="submission" date="2024-11" db="EMBL/GenBank/DDBJ databases">
        <title>Description of Massilia orientalis sp. nov., isolated from rhizosphere soil of Ageratina adenophora.</title>
        <authorList>
            <person name="Wang Y."/>
        </authorList>
    </citation>
    <scope>NUCLEOTIDE SEQUENCE</scope>
    <source>
        <strain evidence="1">YIM B02787</strain>
    </source>
</reference>
<evidence type="ECO:0000313" key="1">
    <source>
        <dbReference type="EMBL" id="MFJ1468248.1"/>
    </source>
</evidence>
<sequence>MYKTIVVHVDGSPQQDSRMAAAARLAREHGAHLVGSAATGISWTDYLLLTGSMAAPVPPADFDGLRETAALHLRAFTDRAAKLGVASVETRLIEDTADGALLLQARYADLVVLSRDVDPEPGIPPRVRRLPEHVALRGPRPVLVVPPAYADAPIAATVVAGWDGSTQALRALAAALPLLARADGVRLVLVNPDRLSDAHGEQPGADMALYLARHGVKVDVVLERTHATAGDALMALARTAGAGLIVAGAYGHSRYREWVLGGVTRELLERAPVPLLLAH</sequence>
<evidence type="ECO:0000313" key="2">
    <source>
        <dbReference type="Proteomes" id="UP001168096"/>
    </source>
</evidence>
<keyword evidence="2" id="KW-1185">Reference proteome</keyword>
<protein>
    <submittedName>
        <fullName evidence="1">Universal stress protein</fullName>
    </submittedName>
</protein>
<dbReference type="Proteomes" id="UP001168096">
    <property type="component" value="Unassembled WGS sequence"/>
</dbReference>
<comment type="caution">
    <text evidence="1">The sequence shown here is derived from an EMBL/GenBank/DDBJ whole genome shotgun (WGS) entry which is preliminary data.</text>
</comment>
<gene>
    <name evidence="1" type="ORF">QPK29_011060</name>
</gene>
<dbReference type="EMBL" id="JASNRB020000006">
    <property type="protein sequence ID" value="MFJ1468248.1"/>
    <property type="molecule type" value="Genomic_DNA"/>
</dbReference>
<organism evidence="1 2">
    <name type="scientific">Massilia orientalis</name>
    <dbReference type="NCBI Taxonomy" id="3050128"/>
    <lineage>
        <taxon>Bacteria</taxon>
        <taxon>Pseudomonadati</taxon>
        <taxon>Pseudomonadota</taxon>
        <taxon>Betaproteobacteria</taxon>
        <taxon>Burkholderiales</taxon>
        <taxon>Oxalobacteraceae</taxon>
        <taxon>Telluria group</taxon>
        <taxon>Massilia</taxon>
    </lineage>
</organism>
<name>A0ACC7M841_9BURK</name>
<accession>A0ACC7M841</accession>